<evidence type="ECO:0000256" key="5">
    <source>
        <dbReference type="RuleBase" id="RU369104"/>
    </source>
</evidence>
<protein>
    <recommendedName>
        <fullName evidence="5">Transcription factor</fullName>
        <shortName evidence="5">bHLH transcription factor</shortName>
    </recommendedName>
    <alternativeName>
        <fullName evidence="5">Basic helix-loop-helix protein</fullName>
    </alternativeName>
</protein>
<evidence type="ECO:0000313" key="9">
    <source>
        <dbReference type="Proteomes" id="UP000243975"/>
    </source>
</evidence>
<dbReference type="GO" id="GO:0005634">
    <property type="term" value="C:nucleus"/>
    <property type="evidence" value="ECO:0007669"/>
    <property type="project" value="UniProtKB-SubCell"/>
</dbReference>
<dbReference type="EMBL" id="LEKV01004908">
    <property type="protein sequence ID" value="KVH91738.1"/>
    <property type="molecule type" value="Genomic_DNA"/>
</dbReference>
<dbReference type="PROSITE" id="PS50888">
    <property type="entry name" value="BHLH"/>
    <property type="match status" value="1"/>
</dbReference>
<dbReference type="Gramene" id="KVH91738">
    <property type="protein sequence ID" value="KVH91738"/>
    <property type="gene ID" value="Ccrd_006224"/>
</dbReference>
<evidence type="ECO:0000256" key="4">
    <source>
        <dbReference type="ARBA" id="ARBA00023242"/>
    </source>
</evidence>
<feature type="domain" description="BHLH" evidence="7">
    <location>
        <begin position="261"/>
        <end position="310"/>
    </location>
</feature>
<proteinExistence type="predicted"/>
<keyword evidence="3 5" id="KW-0804">Transcription</keyword>
<dbReference type="GO" id="GO:0046983">
    <property type="term" value="F:protein dimerization activity"/>
    <property type="evidence" value="ECO:0007669"/>
    <property type="project" value="InterPro"/>
</dbReference>
<dbReference type="InterPro" id="IPR054502">
    <property type="entry name" value="bHLH-TF_ACT-like_plant"/>
</dbReference>
<dbReference type="Pfam" id="PF00010">
    <property type="entry name" value="HLH"/>
    <property type="match status" value="1"/>
</dbReference>
<sequence>MDETVTYGFSSVPMLVQETPSLLQQRLKYMVESCQEWWDYAIFWQSSKGNDPHFLVSFGDCYLKGPKNFLSQTISNTRHHQSHVTNLDQGHELDTISEFIMASVMRSYVLGEDIVGGTFGSGSSVWLAGDHELGMNGSQRAKEAYLRGIKTLVCIATSWGVVELGSTNLLEENWGLVPLAKSLFSSETNLTINGNPLHQVQLLGTQKDSSGEGNEEGKGKTVMCESQTDWLLLDVGRPSTSTRDNMPKKKSQKTMNTTTDQVNPKYVDMERQRREKLNQRFYALRSVVPYVSKMDKASLLADAVTYIGELKSKIETLTEKADNLHINVDDGAPRTETLLSTNCRIHETEVEVKIIGSEAVIRVQSPDVNHPAARLMDAMKSLEIRVHHASVSNINGMVIQDIVGHIPQAFLTDERALRVSILQEL</sequence>
<evidence type="ECO:0000256" key="6">
    <source>
        <dbReference type="SAM" id="MobiDB-lite"/>
    </source>
</evidence>
<evidence type="ECO:0000256" key="2">
    <source>
        <dbReference type="ARBA" id="ARBA00023015"/>
    </source>
</evidence>
<evidence type="ECO:0000256" key="3">
    <source>
        <dbReference type="ARBA" id="ARBA00023163"/>
    </source>
</evidence>
<evidence type="ECO:0000313" key="8">
    <source>
        <dbReference type="EMBL" id="KVH91738.1"/>
    </source>
</evidence>
<dbReference type="GO" id="GO:0000976">
    <property type="term" value="F:transcription cis-regulatory region binding"/>
    <property type="evidence" value="ECO:0007669"/>
    <property type="project" value="TreeGrafter"/>
</dbReference>
<evidence type="ECO:0000259" key="7">
    <source>
        <dbReference type="PROSITE" id="PS50888"/>
    </source>
</evidence>
<dbReference type="Proteomes" id="UP000243975">
    <property type="component" value="Unassembled WGS sequence"/>
</dbReference>
<dbReference type="GO" id="GO:0003700">
    <property type="term" value="F:DNA-binding transcription factor activity"/>
    <property type="evidence" value="ECO:0007669"/>
    <property type="project" value="InterPro"/>
</dbReference>
<reference evidence="8 9" key="1">
    <citation type="journal article" date="2016" name="Sci. Rep.">
        <title>The genome sequence of the outbreeding globe artichoke constructed de novo incorporating a phase-aware low-pass sequencing strategy of F1 progeny.</title>
        <authorList>
            <person name="Scaglione D."/>
            <person name="Reyes-Chin-Wo S."/>
            <person name="Acquadro A."/>
            <person name="Froenicke L."/>
            <person name="Portis E."/>
            <person name="Beitel C."/>
            <person name="Tirone M."/>
            <person name="Mauro R."/>
            <person name="Lo Monaco A."/>
            <person name="Mauromicale G."/>
            <person name="Faccioli P."/>
            <person name="Cattivelli L."/>
            <person name="Rieseberg L."/>
            <person name="Michelmore R."/>
            <person name="Lanteri S."/>
        </authorList>
    </citation>
    <scope>NUCLEOTIDE SEQUENCE [LARGE SCALE GENOMIC DNA]</scope>
    <source>
        <strain evidence="8">2C</strain>
    </source>
</reference>
<gene>
    <name evidence="8" type="ORF">Ccrd_006224</name>
</gene>
<dbReference type="InterPro" id="IPR025610">
    <property type="entry name" value="MYC/MYB_N"/>
</dbReference>
<dbReference type="PANTHER" id="PTHR11514:SF115">
    <property type="entry name" value="TRANSCRIPTION FACTOR"/>
    <property type="match status" value="1"/>
</dbReference>
<dbReference type="STRING" id="59895.A0A103XJB4"/>
<dbReference type="PANTHER" id="PTHR11514">
    <property type="entry name" value="MYC"/>
    <property type="match status" value="1"/>
</dbReference>
<comment type="caution">
    <text evidence="8">The sequence shown here is derived from an EMBL/GenBank/DDBJ whole genome shotgun (WGS) entry which is preliminary data.</text>
</comment>
<dbReference type="InterPro" id="IPR036638">
    <property type="entry name" value="HLH_DNA-bd_sf"/>
</dbReference>
<evidence type="ECO:0000256" key="1">
    <source>
        <dbReference type="ARBA" id="ARBA00004123"/>
    </source>
</evidence>
<accession>A0A103XJB4</accession>
<dbReference type="Gene3D" id="4.10.280.10">
    <property type="entry name" value="Helix-loop-helix DNA-binding domain"/>
    <property type="match status" value="1"/>
</dbReference>
<dbReference type="SMART" id="SM00353">
    <property type="entry name" value="HLH"/>
    <property type="match status" value="1"/>
</dbReference>
<dbReference type="AlphaFoldDB" id="A0A103XJB4"/>
<feature type="region of interest" description="Disordered" evidence="6">
    <location>
        <begin position="236"/>
        <end position="257"/>
    </location>
</feature>
<dbReference type="OrthoDB" id="1926382at2759"/>
<dbReference type="OMA" id="CRIHETE"/>
<dbReference type="InterPro" id="IPR011598">
    <property type="entry name" value="bHLH_dom"/>
</dbReference>
<organism evidence="8 9">
    <name type="scientific">Cynara cardunculus var. scolymus</name>
    <name type="common">Globe artichoke</name>
    <name type="synonym">Cynara scolymus</name>
    <dbReference type="NCBI Taxonomy" id="59895"/>
    <lineage>
        <taxon>Eukaryota</taxon>
        <taxon>Viridiplantae</taxon>
        <taxon>Streptophyta</taxon>
        <taxon>Embryophyta</taxon>
        <taxon>Tracheophyta</taxon>
        <taxon>Spermatophyta</taxon>
        <taxon>Magnoliopsida</taxon>
        <taxon>eudicotyledons</taxon>
        <taxon>Gunneridae</taxon>
        <taxon>Pentapetalae</taxon>
        <taxon>asterids</taxon>
        <taxon>campanulids</taxon>
        <taxon>Asterales</taxon>
        <taxon>Asteraceae</taxon>
        <taxon>Carduoideae</taxon>
        <taxon>Cardueae</taxon>
        <taxon>Carduinae</taxon>
        <taxon>Cynara</taxon>
    </lineage>
</organism>
<comment type="subcellular location">
    <subcellularLocation>
        <location evidence="1 5">Nucleus</location>
    </subcellularLocation>
</comment>
<keyword evidence="9" id="KW-1185">Reference proteome</keyword>
<keyword evidence="4 5" id="KW-0539">Nucleus</keyword>
<keyword evidence="2 5" id="KW-0805">Transcription regulation</keyword>
<dbReference type="Pfam" id="PF14215">
    <property type="entry name" value="bHLH-MYC_N"/>
    <property type="match status" value="1"/>
</dbReference>
<dbReference type="Pfam" id="PF22754">
    <property type="entry name" value="bHLH-TF_ACT-like_plant"/>
    <property type="match status" value="1"/>
</dbReference>
<dbReference type="InterPro" id="IPR045084">
    <property type="entry name" value="AIB/MYC-like"/>
</dbReference>
<dbReference type="SUPFAM" id="SSF47459">
    <property type="entry name" value="HLH, helix-loop-helix DNA-binding domain"/>
    <property type="match status" value="1"/>
</dbReference>
<name>A0A103XJB4_CYNCS</name>